<feature type="region of interest" description="Disordered" evidence="1">
    <location>
        <begin position="352"/>
        <end position="371"/>
    </location>
</feature>
<organism evidence="2 3">
    <name type="scientific">Rhamnella rubrinervis</name>
    <dbReference type="NCBI Taxonomy" id="2594499"/>
    <lineage>
        <taxon>Eukaryota</taxon>
        <taxon>Viridiplantae</taxon>
        <taxon>Streptophyta</taxon>
        <taxon>Embryophyta</taxon>
        <taxon>Tracheophyta</taxon>
        <taxon>Spermatophyta</taxon>
        <taxon>Magnoliopsida</taxon>
        <taxon>eudicotyledons</taxon>
        <taxon>Gunneridae</taxon>
        <taxon>Pentapetalae</taxon>
        <taxon>rosids</taxon>
        <taxon>fabids</taxon>
        <taxon>Rosales</taxon>
        <taxon>Rhamnaceae</taxon>
        <taxon>rhamnoid group</taxon>
        <taxon>Rhamneae</taxon>
        <taxon>Rhamnella</taxon>
    </lineage>
</organism>
<dbReference type="AlphaFoldDB" id="A0A8K0E8C7"/>
<protein>
    <submittedName>
        <fullName evidence="2">Uncharacterized protein</fullName>
    </submittedName>
</protein>
<comment type="caution">
    <text evidence="2">The sequence shown here is derived from an EMBL/GenBank/DDBJ whole genome shotgun (WGS) entry which is preliminary data.</text>
</comment>
<sequence>MAVKKLAFLEVRIFCRMVRGKWVEGQRLARRLPGDRESLAGQRSRAGRVVGRRSEEDVQVRGKGPEGSEEVDGGSEMSSRVGEVNVAPEAAEVEERCAKRGARGSCLSGCWKLQEVRKLSEDEGSGLRSREAVGGSEKFTEDREEVGGGQRKLAEVRGRHGDGSCGKPVRKLPEAIGSRLSPARSRLAVRGSWRARRSEVAEPEVAESEGKLRERAGKLGRPRKLPEVRGSCLKYQRLAGGQREIHVATSVAPEAVGKFQREAHWRSGREDAVEGRGKLPEGRGKLWEAVRGCGGAGQKLSDGRGKLGEDERKLPEVRMLSWWPLKVGEAIGSCRGPHGFGGDRGRAEYCRKSGRPEKVKQVAVSGRRQLA</sequence>
<evidence type="ECO:0000313" key="2">
    <source>
        <dbReference type="EMBL" id="KAF3438637.1"/>
    </source>
</evidence>
<dbReference type="Proteomes" id="UP000796880">
    <property type="component" value="Unassembled WGS sequence"/>
</dbReference>
<feature type="compositionally biased region" description="Basic and acidic residues" evidence="1">
    <location>
        <begin position="208"/>
        <end position="217"/>
    </location>
</feature>
<feature type="region of interest" description="Disordered" evidence="1">
    <location>
        <begin position="190"/>
        <end position="224"/>
    </location>
</feature>
<feature type="region of interest" description="Disordered" evidence="1">
    <location>
        <begin position="36"/>
        <end position="84"/>
    </location>
</feature>
<feature type="compositionally biased region" description="Basic and acidic residues" evidence="1">
    <location>
        <begin position="152"/>
        <end position="162"/>
    </location>
</feature>
<evidence type="ECO:0000256" key="1">
    <source>
        <dbReference type="SAM" id="MobiDB-lite"/>
    </source>
</evidence>
<name>A0A8K0E8C7_9ROSA</name>
<reference evidence="2" key="1">
    <citation type="submission" date="2020-03" db="EMBL/GenBank/DDBJ databases">
        <title>A high-quality chromosome-level genome assembly of a woody plant with both climbing and erect habits, Rhamnella rubrinervis.</title>
        <authorList>
            <person name="Lu Z."/>
            <person name="Yang Y."/>
            <person name="Zhu X."/>
            <person name="Sun Y."/>
        </authorList>
    </citation>
    <scope>NUCLEOTIDE SEQUENCE</scope>
    <source>
        <strain evidence="2">BYM</strain>
        <tissue evidence="2">Leaf</tissue>
    </source>
</reference>
<feature type="region of interest" description="Disordered" evidence="1">
    <location>
        <begin position="121"/>
        <end position="171"/>
    </location>
</feature>
<proteinExistence type="predicted"/>
<feature type="compositionally biased region" description="Basic and acidic residues" evidence="1">
    <location>
        <begin position="52"/>
        <end position="66"/>
    </location>
</feature>
<keyword evidence="3" id="KW-1185">Reference proteome</keyword>
<evidence type="ECO:0000313" key="3">
    <source>
        <dbReference type="Proteomes" id="UP000796880"/>
    </source>
</evidence>
<gene>
    <name evidence="2" type="ORF">FNV43_RR21400</name>
</gene>
<dbReference type="EMBL" id="VOIH02000009">
    <property type="protein sequence ID" value="KAF3438637.1"/>
    <property type="molecule type" value="Genomic_DNA"/>
</dbReference>
<accession>A0A8K0E8C7</accession>